<evidence type="ECO:0000313" key="1">
    <source>
        <dbReference type="EMBL" id="GHM59466.1"/>
    </source>
</evidence>
<dbReference type="AlphaFoldDB" id="A0A8J3HPI5"/>
<keyword evidence="2" id="KW-1185">Reference proteome</keyword>
<dbReference type="Proteomes" id="UP000637906">
    <property type="component" value="Unassembled WGS sequence"/>
</dbReference>
<organism evidence="1 2">
    <name type="scientific">Candidatus Mesenet longicola</name>
    <dbReference type="NCBI Taxonomy" id="1892558"/>
    <lineage>
        <taxon>Bacteria</taxon>
        <taxon>Pseudomonadati</taxon>
        <taxon>Pseudomonadota</taxon>
        <taxon>Alphaproteobacteria</taxon>
        <taxon>Rickettsiales</taxon>
        <taxon>Anaplasmataceae</taxon>
        <taxon>Candidatus Mesenet</taxon>
    </lineage>
</organism>
<reference evidence="1 2" key="1">
    <citation type="journal article" date="2021" name="Microb. Ecol.">
        <title>Candidatus Mesenet longicola: Novel Endosymbionts of Brontispa longissima that Induce Cytoplasmic Incompatibility.</title>
        <authorList>
            <person name="Takano S."/>
            <person name="Gotoh Y."/>
            <person name="Hayashi T."/>
        </authorList>
    </citation>
    <scope>NUCLEOTIDE SEQUENCE [LARGE SCALE GENOMIC DNA]</scope>
    <source>
        <strain evidence="1">L5</strain>
    </source>
</reference>
<sequence length="144" mass="16933">MSKFLANVNSNSKPEDSQVINWEVIKNREYHNNSLSKIINLYIIKIYEPQSNEFLLGNKHHFNTLLIRITITRENILANKLLTIEIMKGIFPDMFNNNSKKRSNILHLQDLYSHLCYTLNATLPKDMEENFIKEYKDAASLFKI</sequence>
<evidence type="ECO:0000313" key="2">
    <source>
        <dbReference type="Proteomes" id="UP000637906"/>
    </source>
</evidence>
<gene>
    <name evidence="1" type="ORF">sL5_04590</name>
</gene>
<dbReference type="EMBL" id="BNGU01000014">
    <property type="protein sequence ID" value="GHM59466.1"/>
    <property type="molecule type" value="Genomic_DNA"/>
</dbReference>
<proteinExistence type="predicted"/>
<comment type="caution">
    <text evidence="1">The sequence shown here is derived from an EMBL/GenBank/DDBJ whole genome shotgun (WGS) entry which is preliminary data.</text>
</comment>
<accession>A0A8J3HPI5</accession>
<name>A0A8J3HPI5_9RICK</name>
<protein>
    <submittedName>
        <fullName evidence="1">Uncharacterized protein</fullName>
    </submittedName>
</protein>